<feature type="non-terminal residue" evidence="2">
    <location>
        <position position="188"/>
    </location>
</feature>
<dbReference type="AlphaFoldDB" id="A0A6A6ZH15"/>
<dbReference type="Proteomes" id="UP000799424">
    <property type="component" value="Unassembled WGS sequence"/>
</dbReference>
<dbReference type="EMBL" id="MU006241">
    <property type="protein sequence ID" value="KAF2820168.1"/>
    <property type="molecule type" value="Genomic_DNA"/>
</dbReference>
<dbReference type="InterPro" id="IPR010730">
    <property type="entry name" value="HET"/>
</dbReference>
<protein>
    <submittedName>
        <fullName evidence="2">HET-domain-containing protein</fullName>
    </submittedName>
</protein>
<feature type="domain" description="Heterokaryon incompatibility" evidence="1">
    <location>
        <begin position="54"/>
        <end position="154"/>
    </location>
</feature>
<dbReference type="OrthoDB" id="194358at2759"/>
<dbReference type="PANTHER" id="PTHR24148">
    <property type="entry name" value="ANKYRIN REPEAT DOMAIN-CONTAINING PROTEIN 39 HOMOLOG-RELATED"/>
    <property type="match status" value="1"/>
</dbReference>
<evidence type="ECO:0000259" key="1">
    <source>
        <dbReference type="Pfam" id="PF06985"/>
    </source>
</evidence>
<gene>
    <name evidence="2" type="ORF">CC86DRAFT_305076</name>
</gene>
<evidence type="ECO:0000313" key="2">
    <source>
        <dbReference type="EMBL" id="KAF2820168.1"/>
    </source>
</evidence>
<dbReference type="PANTHER" id="PTHR24148:SF73">
    <property type="entry name" value="HET DOMAIN PROTEIN (AFU_ORTHOLOGUE AFUA_8G01020)"/>
    <property type="match status" value="1"/>
</dbReference>
<proteinExistence type="predicted"/>
<dbReference type="Pfam" id="PF06985">
    <property type="entry name" value="HET"/>
    <property type="match status" value="1"/>
</dbReference>
<evidence type="ECO:0000313" key="3">
    <source>
        <dbReference type="Proteomes" id="UP000799424"/>
    </source>
</evidence>
<dbReference type="InterPro" id="IPR052895">
    <property type="entry name" value="HetReg/Transcr_Mod"/>
</dbReference>
<organism evidence="2 3">
    <name type="scientific">Ophiobolus disseminans</name>
    <dbReference type="NCBI Taxonomy" id="1469910"/>
    <lineage>
        <taxon>Eukaryota</taxon>
        <taxon>Fungi</taxon>
        <taxon>Dikarya</taxon>
        <taxon>Ascomycota</taxon>
        <taxon>Pezizomycotina</taxon>
        <taxon>Dothideomycetes</taxon>
        <taxon>Pleosporomycetidae</taxon>
        <taxon>Pleosporales</taxon>
        <taxon>Pleosporineae</taxon>
        <taxon>Phaeosphaeriaceae</taxon>
        <taxon>Ophiobolus</taxon>
    </lineage>
</organism>
<sequence>MSSKECPSIERYEYKSLDYTTQQIRLIRLLEPTVDDDRMCLHIDIFDMSEAPPYTALSYVWGLPTSLYDVYIKDEKLEDTKLQVRENLYDFLVEFRVQEETEHSDQYLWIDQLAIDQATNLERNHQVQMMSDIYSNAESVIVWLGKAQSDYEAARTYQKTGHHEAFTAILHNNYFDRLWVMQEFLLAK</sequence>
<accession>A0A6A6ZH15</accession>
<name>A0A6A6ZH15_9PLEO</name>
<keyword evidence="3" id="KW-1185">Reference proteome</keyword>
<reference evidence="2" key="1">
    <citation type="journal article" date="2020" name="Stud. Mycol.">
        <title>101 Dothideomycetes genomes: a test case for predicting lifestyles and emergence of pathogens.</title>
        <authorList>
            <person name="Haridas S."/>
            <person name="Albert R."/>
            <person name="Binder M."/>
            <person name="Bloem J."/>
            <person name="Labutti K."/>
            <person name="Salamov A."/>
            <person name="Andreopoulos B."/>
            <person name="Baker S."/>
            <person name="Barry K."/>
            <person name="Bills G."/>
            <person name="Bluhm B."/>
            <person name="Cannon C."/>
            <person name="Castanera R."/>
            <person name="Culley D."/>
            <person name="Daum C."/>
            <person name="Ezra D."/>
            <person name="Gonzalez J."/>
            <person name="Henrissat B."/>
            <person name="Kuo A."/>
            <person name="Liang C."/>
            <person name="Lipzen A."/>
            <person name="Lutzoni F."/>
            <person name="Magnuson J."/>
            <person name="Mondo S."/>
            <person name="Nolan M."/>
            <person name="Ohm R."/>
            <person name="Pangilinan J."/>
            <person name="Park H.-J."/>
            <person name="Ramirez L."/>
            <person name="Alfaro M."/>
            <person name="Sun H."/>
            <person name="Tritt A."/>
            <person name="Yoshinaga Y."/>
            <person name="Zwiers L.-H."/>
            <person name="Turgeon B."/>
            <person name="Goodwin S."/>
            <person name="Spatafora J."/>
            <person name="Crous P."/>
            <person name="Grigoriev I."/>
        </authorList>
    </citation>
    <scope>NUCLEOTIDE SEQUENCE</scope>
    <source>
        <strain evidence="2">CBS 113818</strain>
    </source>
</reference>